<protein>
    <recommendedName>
        <fullName evidence="1">Restriction endonuclease type IV Mrr domain-containing protein</fullName>
    </recommendedName>
</protein>
<dbReference type="GO" id="GO:0004519">
    <property type="term" value="F:endonuclease activity"/>
    <property type="evidence" value="ECO:0007669"/>
    <property type="project" value="InterPro"/>
</dbReference>
<dbReference type="GO" id="GO:0003677">
    <property type="term" value="F:DNA binding"/>
    <property type="evidence" value="ECO:0007669"/>
    <property type="project" value="InterPro"/>
</dbReference>
<sequence length="257" mass="30160">MITVNTPNNWKDLQIKVAEILKDCGFTTEIEKIVITARGQVELDVYAQEQINGRKYSIICECKFWNSSIPQAVVHGFRTIVSDIGSNIGYIITTSNFQKGAINTTEFTNVELLTWDEFQNKFFESWFEKFFIFKITKELDPLMTYTEPILPMWFPLMSLEDKQNYYSLKEKYDVIGYIIMVHFSTYSRMLVKKDIPKLPLIELIKEDTEEIEKRIPKDILTEVGYREFLDKIIAFGKVGITSFRELRDKYSKSEDPE</sequence>
<evidence type="ECO:0000313" key="3">
    <source>
        <dbReference type="Proteomes" id="UP000240357"/>
    </source>
</evidence>
<organism evidence="2 3">
    <name type="scientific">Adhaeribacter arboris</name>
    <dbReference type="NCBI Taxonomy" id="2072846"/>
    <lineage>
        <taxon>Bacteria</taxon>
        <taxon>Pseudomonadati</taxon>
        <taxon>Bacteroidota</taxon>
        <taxon>Cytophagia</taxon>
        <taxon>Cytophagales</taxon>
        <taxon>Hymenobacteraceae</taxon>
        <taxon>Adhaeribacter</taxon>
    </lineage>
</organism>
<dbReference type="Pfam" id="PF04471">
    <property type="entry name" value="Mrr_cat"/>
    <property type="match status" value="1"/>
</dbReference>
<dbReference type="Proteomes" id="UP000240357">
    <property type="component" value="Unassembled WGS sequence"/>
</dbReference>
<dbReference type="InterPro" id="IPR007560">
    <property type="entry name" value="Restrct_endonuc_IV_Mrr"/>
</dbReference>
<name>A0A2T2Y8Q5_9BACT</name>
<comment type="caution">
    <text evidence="2">The sequence shown here is derived from an EMBL/GenBank/DDBJ whole genome shotgun (WGS) entry which is preliminary data.</text>
</comment>
<gene>
    <name evidence="2" type="ORF">AHMF7605_28665</name>
</gene>
<keyword evidence="3" id="KW-1185">Reference proteome</keyword>
<dbReference type="GO" id="GO:0009307">
    <property type="term" value="P:DNA restriction-modification system"/>
    <property type="evidence" value="ECO:0007669"/>
    <property type="project" value="InterPro"/>
</dbReference>
<dbReference type="EMBL" id="PYFT01000002">
    <property type="protein sequence ID" value="PSR51887.1"/>
    <property type="molecule type" value="Genomic_DNA"/>
</dbReference>
<evidence type="ECO:0000259" key="1">
    <source>
        <dbReference type="Pfam" id="PF04471"/>
    </source>
</evidence>
<accession>A0A2T2Y8Q5</accession>
<dbReference type="InterPro" id="IPR011335">
    <property type="entry name" value="Restrct_endonuc-II-like"/>
</dbReference>
<dbReference type="RefSeq" id="WP_106933709.1">
    <property type="nucleotide sequence ID" value="NZ_PYFT01000002.1"/>
</dbReference>
<proteinExistence type="predicted"/>
<dbReference type="InterPro" id="IPR011856">
    <property type="entry name" value="tRNA_endonuc-like_dom_sf"/>
</dbReference>
<feature type="domain" description="Restriction endonuclease type IV Mrr" evidence="1">
    <location>
        <begin position="9"/>
        <end position="120"/>
    </location>
</feature>
<dbReference type="AlphaFoldDB" id="A0A2T2Y8Q5"/>
<reference evidence="2 3" key="1">
    <citation type="submission" date="2018-03" db="EMBL/GenBank/DDBJ databases">
        <title>Adhaeribacter sp. HMF7605 Genome sequencing and assembly.</title>
        <authorList>
            <person name="Kang H."/>
            <person name="Kang J."/>
            <person name="Cha I."/>
            <person name="Kim H."/>
            <person name="Joh K."/>
        </authorList>
    </citation>
    <scope>NUCLEOTIDE SEQUENCE [LARGE SCALE GENOMIC DNA]</scope>
    <source>
        <strain evidence="2 3">HMF7605</strain>
    </source>
</reference>
<dbReference type="Gene3D" id="3.40.1350.10">
    <property type="match status" value="1"/>
</dbReference>
<dbReference type="OrthoDB" id="977920at2"/>
<evidence type="ECO:0000313" key="2">
    <source>
        <dbReference type="EMBL" id="PSR51887.1"/>
    </source>
</evidence>
<dbReference type="SUPFAM" id="SSF52980">
    <property type="entry name" value="Restriction endonuclease-like"/>
    <property type="match status" value="1"/>
</dbReference>